<dbReference type="EMBL" id="BJWL01000046">
    <property type="protein sequence ID" value="GFS28592.1"/>
    <property type="molecule type" value="Genomic_DNA"/>
</dbReference>
<gene>
    <name evidence="1" type="ORF">Acr_00g0002680</name>
</gene>
<dbReference type="AlphaFoldDB" id="A0A7J0D704"/>
<evidence type="ECO:0000313" key="2">
    <source>
        <dbReference type="Proteomes" id="UP000585474"/>
    </source>
</evidence>
<evidence type="ECO:0000313" key="1">
    <source>
        <dbReference type="EMBL" id="GFS28592.1"/>
    </source>
</evidence>
<organism evidence="1 2">
    <name type="scientific">Actinidia rufa</name>
    <dbReference type="NCBI Taxonomy" id="165716"/>
    <lineage>
        <taxon>Eukaryota</taxon>
        <taxon>Viridiplantae</taxon>
        <taxon>Streptophyta</taxon>
        <taxon>Embryophyta</taxon>
        <taxon>Tracheophyta</taxon>
        <taxon>Spermatophyta</taxon>
        <taxon>Magnoliopsida</taxon>
        <taxon>eudicotyledons</taxon>
        <taxon>Gunneridae</taxon>
        <taxon>Pentapetalae</taxon>
        <taxon>asterids</taxon>
        <taxon>Ericales</taxon>
        <taxon>Actinidiaceae</taxon>
        <taxon>Actinidia</taxon>
    </lineage>
</organism>
<protein>
    <submittedName>
        <fullName evidence="1">Uncharacterized protein</fullName>
    </submittedName>
</protein>
<name>A0A7J0D704_9ERIC</name>
<accession>A0A7J0D704</accession>
<dbReference type="Proteomes" id="UP000585474">
    <property type="component" value="Unassembled WGS sequence"/>
</dbReference>
<comment type="caution">
    <text evidence="1">The sequence shown here is derived from an EMBL/GenBank/DDBJ whole genome shotgun (WGS) entry which is preliminary data.</text>
</comment>
<proteinExistence type="predicted"/>
<keyword evidence="2" id="KW-1185">Reference proteome</keyword>
<reference evidence="2" key="1">
    <citation type="submission" date="2019-07" db="EMBL/GenBank/DDBJ databases">
        <title>De Novo Assembly of kiwifruit Actinidia rufa.</title>
        <authorList>
            <person name="Sugita-Konishi S."/>
            <person name="Sato K."/>
            <person name="Mori E."/>
            <person name="Abe Y."/>
            <person name="Kisaki G."/>
            <person name="Hamano K."/>
            <person name="Suezawa K."/>
            <person name="Otani M."/>
            <person name="Fukuda T."/>
            <person name="Manabe T."/>
            <person name="Gomi K."/>
            <person name="Tabuchi M."/>
            <person name="Akimitsu K."/>
            <person name="Kataoka I."/>
        </authorList>
    </citation>
    <scope>NUCLEOTIDE SEQUENCE [LARGE SCALE GENOMIC DNA]</scope>
    <source>
        <strain evidence="2">cv. Fuchu</strain>
    </source>
</reference>
<sequence>MLPDRLRTVAWPVLDRNDPLDDRWQERKIRQIEIDLPSQTIPSFKIRSRGFYSNRTPIALLLLPSSSSSFYSRLKKSFNSFHSRH</sequence>